<protein>
    <submittedName>
        <fullName evidence="1">Uncharacterized protein</fullName>
    </submittedName>
</protein>
<keyword evidence="2" id="KW-1185">Reference proteome</keyword>
<reference evidence="1 2" key="1">
    <citation type="journal article" date="2019" name="Sci. Rep.">
        <title>Orb-weaving spider Araneus ventricosus genome elucidates the spidroin gene catalogue.</title>
        <authorList>
            <person name="Kono N."/>
            <person name="Nakamura H."/>
            <person name="Ohtoshi R."/>
            <person name="Moran D.A.P."/>
            <person name="Shinohara A."/>
            <person name="Yoshida Y."/>
            <person name="Fujiwara M."/>
            <person name="Mori M."/>
            <person name="Tomita M."/>
            <person name="Arakawa K."/>
        </authorList>
    </citation>
    <scope>NUCLEOTIDE SEQUENCE [LARGE SCALE GENOMIC DNA]</scope>
</reference>
<comment type="caution">
    <text evidence="1">The sequence shown here is derived from an EMBL/GenBank/DDBJ whole genome shotgun (WGS) entry which is preliminary data.</text>
</comment>
<organism evidence="1 2">
    <name type="scientific">Araneus ventricosus</name>
    <name type="common">Orbweaver spider</name>
    <name type="synonym">Epeira ventricosa</name>
    <dbReference type="NCBI Taxonomy" id="182803"/>
    <lineage>
        <taxon>Eukaryota</taxon>
        <taxon>Metazoa</taxon>
        <taxon>Ecdysozoa</taxon>
        <taxon>Arthropoda</taxon>
        <taxon>Chelicerata</taxon>
        <taxon>Arachnida</taxon>
        <taxon>Araneae</taxon>
        <taxon>Araneomorphae</taxon>
        <taxon>Entelegynae</taxon>
        <taxon>Araneoidea</taxon>
        <taxon>Araneidae</taxon>
        <taxon>Araneus</taxon>
    </lineage>
</organism>
<dbReference type="AlphaFoldDB" id="A0A4Y2Q944"/>
<evidence type="ECO:0000313" key="2">
    <source>
        <dbReference type="Proteomes" id="UP000499080"/>
    </source>
</evidence>
<proteinExistence type="predicted"/>
<accession>A0A4Y2Q944</accession>
<dbReference type="Proteomes" id="UP000499080">
    <property type="component" value="Unassembled WGS sequence"/>
</dbReference>
<gene>
    <name evidence="1" type="ORF">AVEN_32259_1</name>
</gene>
<name>A0A4Y2Q944_ARAVE</name>
<evidence type="ECO:0000313" key="1">
    <source>
        <dbReference type="EMBL" id="GBN60089.1"/>
    </source>
</evidence>
<dbReference type="EMBL" id="BGPR01013311">
    <property type="protein sequence ID" value="GBN60089.1"/>
    <property type="molecule type" value="Genomic_DNA"/>
</dbReference>
<sequence length="86" mass="9530">MSDQILLGKPHEINNYLLYASGSVDSGGFSVRMLYHITHKNEASLLYALGSVDSGGFSVRMLYHIPHKNEVSPLYELGNGQLRSSF</sequence>